<dbReference type="RefSeq" id="WP_238712383.1">
    <property type="nucleotide sequence ID" value="NZ_JAEPBH010000005.1"/>
</dbReference>
<gene>
    <name evidence="1" type="ORF">JJB97_03165</name>
</gene>
<dbReference type="NCBIfam" id="NF008628">
    <property type="entry name" value="PRK11616.1"/>
    <property type="match status" value="1"/>
</dbReference>
<dbReference type="AlphaFoldDB" id="A0A8K0V097"/>
<dbReference type="InterPro" id="IPR010780">
    <property type="entry name" value="DUF1375"/>
</dbReference>
<accession>A0A8K0V097</accession>
<proteinExistence type="predicted"/>
<protein>
    <submittedName>
        <fullName evidence="1">YceK/YidQ family lipoprotein</fullName>
    </submittedName>
</protein>
<evidence type="ECO:0000313" key="2">
    <source>
        <dbReference type="Proteomes" id="UP000659047"/>
    </source>
</evidence>
<organism evidence="1 2">
    <name type="scientific">Tenebrionibacter intestinalis</name>
    <dbReference type="NCBI Taxonomy" id="2799638"/>
    <lineage>
        <taxon>Bacteria</taxon>
        <taxon>Pseudomonadati</taxon>
        <taxon>Pseudomonadota</taxon>
        <taxon>Gammaproteobacteria</taxon>
        <taxon>Enterobacterales</taxon>
        <taxon>Enterobacteriaceae</taxon>
        <taxon>Tenebrionibacter/Tenebrionicola group</taxon>
        <taxon>Tenebrionibacter</taxon>
    </lineage>
</organism>
<name>A0A8K0V097_9ENTR</name>
<keyword evidence="2" id="KW-1185">Reference proteome</keyword>
<evidence type="ECO:0000313" key="1">
    <source>
        <dbReference type="EMBL" id="MBK4714353.1"/>
    </source>
</evidence>
<dbReference type="Pfam" id="PF07119">
    <property type="entry name" value="DUF1375"/>
    <property type="match status" value="1"/>
</dbReference>
<sequence>MLRSYFHRILFGSAVAVLCGCSSIMTHTGGEPGYYTGTRASYNMLKDDKTSWGMKPLAALDLPFSAIMDTVLLPWDAFRTDKSVKNRVKESEDSSLFTNSVIPPAKP</sequence>
<dbReference type="Proteomes" id="UP000659047">
    <property type="component" value="Unassembled WGS sequence"/>
</dbReference>
<keyword evidence="1" id="KW-0449">Lipoprotein</keyword>
<comment type="caution">
    <text evidence="1">The sequence shown here is derived from an EMBL/GenBank/DDBJ whole genome shotgun (WGS) entry which is preliminary data.</text>
</comment>
<dbReference type="EMBL" id="JAEPBH010000005">
    <property type="protein sequence ID" value="MBK4714353.1"/>
    <property type="molecule type" value="Genomic_DNA"/>
</dbReference>
<dbReference type="PROSITE" id="PS51257">
    <property type="entry name" value="PROKAR_LIPOPROTEIN"/>
    <property type="match status" value="1"/>
</dbReference>
<reference evidence="1" key="1">
    <citation type="submission" date="2021-01" db="EMBL/GenBank/DDBJ databases">
        <title>Intestinitalea alba gen. nov., sp. nov., a novel genus of the family Enterobacteriaceae, isolated from the gut of the plastic-eating mealworm Tenebrio molitor L.</title>
        <authorList>
            <person name="Yang Y."/>
        </authorList>
    </citation>
    <scope>NUCLEOTIDE SEQUENCE</scope>
    <source>
        <strain evidence="1">BIT-L3</strain>
    </source>
</reference>